<evidence type="ECO:0000313" key="2">
    <source>
        <dbReference type="EMBL" id="SHK89347.1"/>
    </source>
</evidence>
<evidence type="ECO:0000256" key="1">
    <source>
        <dbReference type="SAM" id="Phobius"/>
    </source>
</evidence>
<evidence type="ECO:0000313" key="4">
    <source>
        <dbReference type="Proteomes" id="UP000184275"/>
    </source>
</evidence>
<reference evidence="4" key="1">
    <citation type="submission" date="2016-11" db="EMBL/GenBank/DDBJ databases">
        <authorList>
            <person name="Varghese N."/>
            <person name="Submissions S."/>
        </authorList>
    </citation>
    <scope>NUCLEOTIDE SEQUENCE [LARGE SCALE GENOMIC DNA]</scope>
    <source>
        <strain evidence="4">UWOS</strain>
    </source>
</reference>
<sequence>MNRKLYVVEFIIGVIAVVLGCWISILVWRDGYFPGALMLVVTGFLSTLLAFKELKKIKGPAWQESFLKILRRTMLFLNFTLSLVVLGTLFSMVL</sequence>
<accession>A0A1M6W6N3</accession>
<keyword evidence="4" id="KW-1185">Reference proteome</keyword>
<keyword evidence="1" id="KW-0472">Membrane</keyword>
<reference evidence="3 5" key="3">
    <citation type="submission" date="2017-02" db="EMBL/GenBank/DDBJ databases">
        <authorList>
            <person name="Peterson S.W."/>
        </authorList>
    </citation>
    <scope>NUCLEOTIDE SEQUENCE [LARGE SCALE GENOMIC DNA]</scope>
    <source>
        <strain evidence="3 5">ATCC 43854</strain>
    </source>
</reference>
<feature type="transmembrane region" description="Helical" evidence="1">
    <location>
        <begin position="72"/>
        <end position="93"/>
    </location>
</feature>
<dbReference type="RefSeq" id="WP_073305076.1">
    <property type="nucleotide sequence ID" value="NZ_FRAW01000022.1"/>
</dbReference>
<reference evidence="2" key="2">
    <citation type="submission" date="2016-11" db="EMBL/GenBank/DDBJ databases">
        <authorList>
            <person name="Jaros S."/>
            <person name="Januszkiewicz K."/>
            <person name="Wedrychowicz H."/>
        </authorList>
    </citation>
    <scope>NUCLEOTIDE SEQUENCE [LARGE SCALE GENOMIC DNA]</scope>
    <source>
        <strain evidence="2">UWOS</strain>
    </source>
</reference>
<feature type="transmembrane region" description="Helical" evidence="1">
    <location>
        <begin position="31"/>
        <end position="51"/>
    </location>
</feature>
<dbReference type="PROSITE" id="PS51257">
    <property type="entry name" value="PROKAR_LIPOPROTEIN"/>
    <property type="match status" value="1"/>
</dbReference>
<gene>
    <name evidence="3" type="ORF">SAMN02745108_00639</name>
    <name evidence="2" type="ORF">SAMN05720469_12234</name>
</gene>
<accession>A0A1T4KU76</accession>
<keyword evidence="1" id="KW-1133">Transmembrane helix</keyword>
<name>A0A1M6W6N3_9BACT</name>
<organism evidence="2 4">
    <name type="scientific">Fibrobacter intestinalis</name>
    <dbReference type="NCBI Taxonomy" id="28122"/>
    <lineage>
        <taxon>Bacteria</taxon>
        <taxon>Pseudomonadati</taxon>
        <taxon>Fibrobacterota</taxon>
        <taxon>Fibrobacteria</taxon>
        <taxon>Fibrobacterales</taxon>
        <taxon>Fibrobacteraceae</taxon>
        <taxon>Fibrobacter</taxon>
    </lineage>
</organism>
<proteinExistence type="predicted"/>
<dbReference type="EMBL" id="FUWU01000007">
    <property type="protein sequence ID" value="SJZ46002.1"/>
    <property type="molecule type" value="Genomic_DNA"/>
</dbReference>
<dbReference type="STRING" id="28122.SAMN02745108_00639"/>
<dbReference type="Proteomes" id="UP000190449">
    <property type="component" value="Unassembled WGS sequence"/>
</dbReference>
<dbReference type="EMBL" id="FRAW01000022">
    <property type="protein sequence ID" value="SHK89347.1"/>
    <property type="molecule type" value="Genomic_DNA"/>
</dbReference>
<evidence type="ECO:0000313" key="3">
    <source>
        <dbReference type="EMBL" id="SJZ46002.1"/>
    </source>
</evidence>
<feature type="transmembrane region" description="Helical" evidence="1">
    <location>
        <begin position="7"/>
        <end position="25"/>
    </location>
</feature>
<protein>
    <submittedName>
        <fullName evidence="2">Uncharacterized protein</fullName>
    </submittedName>
</protein>
<keyword evidence="1" id="KW-0812">Transmembrane</keyword>
<evidence type="ECO:0000313" key="5">
    <source>
        <dbReference type="Proteomes" id="UP000190449"/>
    </source>
</evidence>
<dbReference type="AlphaFoldDB" id="A0A1M6W6N3"/>
<dbReference type="Proteomes" id="UP000184275">
    <property type="component" value="Unassembled WGS sequence"/>
</dbReference>